<evidence type="ECO:0000313" key="1">
    <source>
        <dbReference type="EMBL" id="KAK1858305.1"/>
    </source>
</evidence>
<evidence type="ECO:0000313" key="2">
    <source>
        <dbReference type="Proteomes" id="UP000798662"/>
    </source>
</evidence>
<gene>
    <name evidence="1" type="ORF">I4F81_000914</name>
</gene>
<comment type="caution">
    <text evidence="1">The sequence shown here is derived from an EMBL/GenBank/DDBJ whole genome shotgun (WGS) entry which is preliminary data.</text>
</comment>
<accession>A0ACC3BKM2</accession>
<organism evidence="1 2">
    <name type="scientific">Pyropia yezoensis</name>
    <name type="common">Susabi-nori</name>
    <name type="synonym">Porphyra yezoensis</name>
    <dbReference type="NCBI Taxonomy" id="2788"/>
    <lineage>
        <taxon>Eukaryota</taxon>
        <taxon>Rhodophyta</taxon>
        <taxon>Bangiophyceae</taxon>
        <taxon>Bangiales</taxon>
        <taxon>Bangiaceae</taxon>
        <taxon>Pyropia</taxon>
    </lineage>
</organism>
<proteinExistence type="predicted"/>
<keyword evidence="2" id="KW-1185">Reference proteome</keyword>
<sequence length="722" mass="76244">MSILCMAFVFLERAWAYDERLSLNRWNMHRPLLASLWVSFKYMGVRTVEVGVFASAGGLSSVAKMALLERVLLDILGGRLLVTAQQLYREEAWILAHYARYMRDAPEAPPPLAPLPAAVGRGAPRRVGLSAVSTPAGDAGRLAADAAAAARPQEGECPASPLAPGAAVPPPPPLSVPQQTAVVPPTTSAAGCPHSQGGGGPAATAAGKEQPLCPPPPSIGLSRLAYLAVTRTPGFWQAPFRVLTTAATATGSPDVLTITLMGRPLLTVILSASALAAAQFSPESVLAVEPMYATLRRMFTAPTSVYRNAAEAAEATRLAKAATDLTVDHLHVALTRTWWKTTPDIRERMDRAIEAKLAAIVGPDGVAVVDLFDLTSQAVITALLAVLVGDTLAAASAGEVAAGLRQWQRSAWSLPWMIAPITARRIYPGIEAAYTRVFRPVYDAVLSMMEGEEAVQPGTYLDDLLTALCRQNQLATVRPVHVAEQVVVVLFSAFINTHASGAWTIAHVATDADLTAAVAAEVAAVHARRPPPVAATGRSPTGLPVLEAVWAETMRVNAVTPPVRQTRAPFHVAASAAAVTAATGGKTDGGEDSHPGWTIPGDGRFVALSHAHANTGTDYYGDTGSVVDPRRFVPPAGQSWQAAEANRRLVVFGGGVHVCTGRQVAEVTLGRLWLALYRNHSRVELVGCEEGLPPADFLRAGTMAVPTRPVYVRLSRRGTAEL</sequence>
<name>A0ACC3BKM2_PYRYE</name>
<protein>
    <submittedName>
        <fullName evidence="1">Uncharacterized protein</fullName>
    </submittedName>
</protein>
<dbReference type="Proteomes" id="UP000798662">
    <property type="component" value="Chromosome 1"/>
</dbReference>
<reference evidence="1" key="1">
    <citation type="submission" date="2019-11" db="EMBL/GenBank/DDBJ databases">
        <title>Nori genome reveals adaptations in red seaweeds to the harsh intertidal environment.</title>
        <authorList>
            <person name="Wang D."/>
            <person name="Mao Y."/>
        </authorList>
    </citation>
    <scope>NUCLEOTIDE SEQUENCE</scope>
    <source>
        <tissue evidence="1">Gametophyte</tissue>
    </source>
</reference>
<dbReference type="EMBL" id="CM020618">
    <property type="protein sequence ID" value="KAK1858305.1"/>
    <property type="molecule type" value="Genomic_DNA"/>
</dbReference>